<dbReference type="SUPFAM" id="SSF54928">
    <property type="entry name" value="RNA-binding domain, RBD"/>
    <property type="match status" value="2"/>
</dbReference>
<dbReference type="InterPro" id="IPR035979">
    <property type="entry name" value="RBD_domain_sf"/>
</dbReference>
<evidence type="ECO:0000313" key="8">
    <source>
        <dbReference type="Proteomes" id="UP001367676"/>
    </source>
</evidence>
<evidence type="ECO:0000256" key="1">
    <source>
        <dbReference type="ARBA" id="ARBA00022884"/>
    </source>
</evidence>
<protein>
    <recommendedName>
        <fullName evidence="9">RNA-binding protein lark</fullName>
    </recommendedName>
</protein>
<comment type="caution">
    <text evidence="7">The sequence shown here is derived from an EMBL/GenBank/DDBJ whole genome shotgun (WGS) entry which is preliminary data.</text>
</comment>
<reference evidence="7 8" key="1">
    <citation type="submission" date="2024-03" db="EMBL/GenBank/DDBJ databases">
        <title>Adaptation during the transition from Ophiocordyceps entomopathogen to insect associate is accompanied by gene loss and intensified selection.</title>
        <authorList>
            <person name="Ward C.M."/>
            <person name="Onetto C.A."/>
            <person name="Borneman A.R."/>
        </authorList>
    </citation>
    <scope>NUCLEOTIDE SEQUENCE [LARGE SCALE GENOMIC DNA]</scope>
    <source>
        <strain evidence="7">AWRI1</strain>
        <tissue evidence="7">Single Adult Female</tissue>
    </source>
</reference>
<evidence type="ECO:0000256" key="4">
    <source>
        <dbReference type="SAM" id="MobiDB-lite"/>
    </source>
</evidence>
<organism evidence="7 8">
    <name type="scientific">Parthenolecanium corni</name>
    <dbReference type="NCBI Taxonomy" id="536013"/>
    <lineage>
        <taxon>Eukaryota</taxon>
        <taxon>Metazoa</taxon>
        <taxon>Ecdysozoa</taxon>
        <taxon>Arthropoda</taxon>
        <taxon>Hexapoda</taxon>
        <taxon>Insecta</taxon>
        <taxon>Pterygota</taxon>
        <taxon>Neoptera</taxon>
        <taxon>Paraneoptera</taxon>
        <taxon>Hemiptera</taxon>
        <taxon>Sternorrhyncha</taxon>
        <taxon>Coccoidea</taxon>
        <taxon>Coccidae</taxon>
        <taxon>Parthenolecanium</taxon>
    </lineage>
</organism>
<dbReference type="SMART" id="SM00343">
    <property type="entry name" value="ZnF_C2HC"/>
    <property type="match status" value="1"/>
</dbReference>
<feature type="compositionally biased region" description="Basic and acidic residues" evidence="4">
    <location>
        <begin position="337"/>
        <end position="355"/>
    </location>
</feature>
<dbReference type="PROSITE" id="PS50102">
    <property type="entry name" value="RRM"/>
    <property type="match status" value="2"/>
</dbReference>
<dbReference type="Gene3D" id="3.30.70.330">
    <property type="match status" value="2"/>
</dbReference>
<dbReference type="GO" id="GO:0003729">
    <property type="term" value="F:mRNA binding"/>
    <property type="evidence" value="ECO:0007669"/>
    <property type="project" value="TreeGrafter"/>
</dbReference>
<dbReference type="GO" id="GO:0005634">
    <property type="term" value="C:nucleus"/>
    <property type="evidence" value="ECO:0007669"/>
    <property type="project" value="TreeGrafter"/>
</dbReference>
<dbReference type="PANTHER" id="PTHR48025:SF1">
    <property type="entry name" value="RRM DOMAIN-CONTAINING PROTEIN"/>
    <property type="match status" value="1"/>
</dbReference>
<accession>A0AAN9T8B4</accession>
<dbReference type="GO" id="GO:0008270">
    <property type="term" value="F:zinc ion binding"/>
    <property type="evidence" value="ECO:0007669"/>
    <property type="project" value="UniProtKB-KW"/>
</dbReference>
<keyword evidence="1 3" id="KW-0694">RNA-binding</keyword>
<evidence type="ECO:0000256" key="3">
    <source>
        <dbReference type="PROSITE-ProRule" id="PRU00176"/>
    </source>
</evidence>
<keyword evidence="2" id="KW-0479">Metal-binding</keyword>
<dbReference type="Proteomes" id="UP001367676">
    <property type="component" value="Unassembled WGS sequence"/>
</dbReference>
<dbReference type="PROSITE" id="PS50158">
    <property type="entry name" value="ZF_CCHC"/>
    <property type="match status" value="1"/>
</dbReference>
<feature type="compositionally biased region" description="Basic and acidic residues" evidence="4">
    <location>
        <begin position="314"/>
        <end position="324"/>
    </location>
</feature>
<evidence type="ECO:0000313" key="7">
    <source>
        <dbReference type="EMBL" id="KAK7573909.1"/>
    </source>
</evidence>
<dbReference type="InterPro" id="IPR000504">
    <property type="entry name" value="RRM_dom"/>
</dbReference>
<keyword evidence="2" id="KW-0863">Zinc-finger</keyword>
<dbReference type="AlphaFoldDB" id="A0AAN9T8B4"/>
<keyword evidence="8" id="KW-1185">Reference proteome</keyword>
<evidence type="ECO:0008006" key="9">
    <source>
        <dbReference type="Google" id="ProtNLM"/>
    </source>
</evidence>
<sequence length="364" mass="40813">MPGFNKSGTFKIFVGNLPDGTSATEVKPLFEKYGTVVECDIVKNFGFVHMEDEEAGREAIKNLNNSSISGTAIKVEAATSRKGPNTPTVKIFIGNLPDRSKAAEVRALFAKYGTVVECDVIRNYGFVHIDTTDLTKLLKELNGYEMVEGQPMKVQISTSRVRQHPGMDDPQRCYKCGRTGHWSKECSKNATSAVSTSAPGAGSAVYVNDDMFRYAAAYDPRAVQSFQFASAFGSRDMYPPPPPPPSASFVRERILNPYGMMGDPREFYDRYLERFERSVDRYDDERDYSRLSSRRELLAPPPPPLPGVATRLASSRESDYDSFSRRSPTKHTSSRSMYDEYARSLDPYDDRRDGSRSSSRYAPY</sequence>
<dbReference type="Gene3D" id="4.10.60.10">
    <property type="entry name" value="Zinc finger, CCHC-type"/>
    <property type="match status" value="1"/>
</dbReference>
<feature type="domain" description="RRM" evidence="5">
    <location>
        <begin position="89"/>
        <end position="159"/>
    </location>
</feature>
<evidence type="ECO:0000259" key="6">
    <source>
        <dbReference type="PROSITE" id="PS50158"/>
    </source>
</evidence>
<keyword evidence="2" id="KW-0862">Zinc</keyword>
<dbReference type="PANTHER" id="PTHR48025">
    <property type="entry name" value="OS02G0815200 PROTEIN"/>
    <property type="match status" value="1"/>
</dbReference>
<dbReference type="CDD" id="cd12343">
    <property type="entry name" value="RRM1_2_CoAA_like"/>
    <property type="match status" value="1"/>
</dbReference>
<gene>
    <name evidence="7" type="ORF">V9T40_011100</name>
</gene>
<dbReference type="EMBL" id="JBBCAQ010000037">
    <property type="protein sequence ID" value="KAK7573909.1"/>
    <property type="molecule type" value="Genomic_DNA"/>
</dbReference>
<dbReference type="InterPro" id="IPR001878">
    <property type="entry name" value="Znf_CCHC"/>
</dbReference>
<dbReference type="InterPro" id="IPR012677">
    <property type="entry name" value="Nucleotide-bd_a/b_plait_sf"/>
</dbReference>
<feature type="domain" description="RRM" evidence="5">
    <location>
        <begin position="10"/>
        <end position="80"/>
    </location>
</feature>
<feature type="region of interest" description="Disordered" evidence="4">
    <location>
        <begin position="292"/>
        <end position="364"/>
    </location>
</feature>
<dbReference type="InterPro" id="IPR050502">
    <property type="entry name" value="Euk_RNA-bind_prot"/>
</dbReference>
<evidence type="ECO:0000259" key="5">
    <source>
        <dbReference type="PROSITE" id="PS50102"/>
    </source>
</evidence>
<name>A0AAN9T8B4_9HEMI</name>
<dbReference type="SMART" id="SM00360">
    <property type="entry name" value="RRM"/>
    <property type="match status" value="2"/>
</dbReference>
<dbReference type="Pfam" id="PF00076">
    <property type="entry name" value="RRM_1"/>
    <property type="match status" value="2"/>
</dbReference>
<dbReference type="Pfam" id="PF00098">
    <property type="entry name" value="zf-CCHC"/>
    <property type="match status" value="1"/>
</dbReference>
<evidence type="ECO:0000256" key="2">
    <source>
        <dbReference type="PROSITE-ProRule" id="PRU00047"/>
    </source>
</evidence>
<feature type="domain" description="CCHC-type" evidence="6">
    <location>
        <begin position="172"/>
        <end position="188"/>
    </location>
</feature>
<proteinExistence type="predicted"/>